<accession>A0A2B4RG26</accession>
<dbReference type="EMBL" id="LSMT01000614">
    <property type="protein sequence ID" value="PFX15759.1"/>
    <property type="molecule type" value="Genomic_DNA"/>
</dbReference>
<feature type="binding site" evidence="3">
    <location>
        <position position="787"/>
    </location>
    <ligand>
        <name>ATP</name>
        <dbReference type="ChEBI" id="CHEBI:30616"/>
    </ligand>
</feature>
<comment type="caution">
    <text evidence="7">The sequence shown here is derived from an EMBL/GenBank/DDBJ whole genome shotgun (WGS) entry which is preliminary data.</text>
</comment>
<dbReference type="PANTHER" id="PTHR44329:SF298">
    <property type="entry name" value="MIXED LINEAGE KINASE DOMAIN-LIKE PROTEIN"/>
    <property type="match status" value="1"/>
</dbReference>
<keyword evidence="1 3" id="KW-0547">Nucleotide-binding</keyword>
<gene>
    <name evidence="7" type="primary">shkC</name>
    <name evidence="7" type="ORF">AWC38_SpisGene20023</name>
</gene>
<sequence length="940" mass="107112">MSTMEELSQEYLSCKEREKRKELTDEMDRLKVEFSEAHDKAQEYLDNRKDELSSLVTDALENTRRRQIEESVLRKSVEKQTLEEQTKREQDNTRDKEDLEELRRHYRSRLFVEGELQNLKESEFKGLETRKISANNLEESVQWHRLAPATPEYKLLQLRQYLSGKALKVVEPLGYSATAYETAKERLERKFGGKRRQVALHLEELENFRPLRPGNARDLERLADLLDVTVVNPKEAGRHDELGSGSLYLSLCKKWTEKMLAHYYRWIHENGRWQSLETLREFIIQEAEFRTVASETIHGLSEKGLKKVGGVTFFGDHVAPDRSEQVNSPDRRDVEQGASGGSQVLAESKTINEMTLTLPQDPVEQAAERSHTTLTSQIVQPRFVALRTVPVFLKNGYRRIKVNASLDDASTKTNLNADVAAKLGLQGHPQSVTVNVLNGQVETFETMPVKVELESLDGNAKLSADGEINAKLQARQDQYKSQYNKSSKPLPATHPDDPVRVLTPHDHKSEPGIVKCSSQTLAHTRSPWQMAAPSDMVKNVPLDLESVSHVAPTTEVQSQFVGTGRFPKLPNEDNNAALMNRISDLKHVIKVREEELEREKVLTSQLLNQISLIGEELREKDVKVLDLEQKLYSATERYDTIQKELLKVLKEAEEHEEHLIDEFNQAKASYQQNLLAECHEEIERQTQRVTSFYVAEKEQLIRQAHQVINHIRAQAHWEIERRHQEFVTTLGKFQRAAQENCARHQQQESRSWFVSNEVEVNREKILGSGAFGKVYKGTFRGTPVAVKELHEVIISAHNYTLFEREMQIASRLRHENVVLFMAATLVNGIPLIVTEYANGGSLASVLKDNTLQLPEVVSIALDVAQGILYLHLHPHPVLHRDIKPDNVLIFERGLPPVRIAKISDLGAANLHRSIMTPNPGTPLYAAPETKTEQYTSKVSV</sequence>
<evidence type="ECO:0000256" key="4">
    <source>
        <dbReference type="SAM" id="Coils"/>
    </source>
</evidence>
<dbReference type="SUPFAM" id="SSF56112">
    <property type="entry name" value="Protein kinase-like (PK-like)"/>
    <property type="match status" value="1"/>
</dbReference>
<dbReference type="PROSITE" id="PS50011">
    <property type="entry name" value="PROTEIN_KINASE_DOM"/>
    <property type="match status" value="1"/>
</dbReference>
<evidence type="ECO:0000313" key="7">
    <source>
        <dbReference type="EMBL" id="PFX15759.1"/>
    </source>
</evidence>
<dbReference type="InterPro" id="IPR005312">
    <property type="entry name" value="DUF1759"/>
</dbReference>
<evidence type="ECO:0000256" key="5">
    <source>
        <dbReference type="SAM" id="MobiDB-lite"/>
    </source>
</evidence>
<evidence type="ECO:0000259" key="6">
    <source>
        <dbReference type="PROSITE" id="PS50011"/>
    </source>
</evidence>
<feature type="region of interest" description="Disordered" evidence="5">
    <location>
        <begin position="478"/>
        <end position="498"/>
    </location>
</feature>
<proteinExistence type="predicted"/>
<keyword evidence="7" id="KW-0808">Transferase</keyword>
<feature type="compositionally biased region" description="Polar residues" evidence="5">
    <location>
        <begin position="478"/>
        <end position="487"/>
    </location>
</feature>
<keyword evidence="7" id="KW-0418">Kinase</keyword>
<feature type="region of interest" description="Disordered" evidence="5">
    <location>
        <begin position="76"/>
        <end position="99"/>
    </location>
</feature>
<keyword evidence="4" id="KW-0175">Coiled coil</keyword>
<keyword evidence="2 3" id="KW-0067">ATP-binding</keyword>
<feature type="domain" description="Protein kinase" evidence="6">
    <location>
        <begin position="760"/>
        <end position="940"/>
    </location>
</feature>
<protein>
    <submittedName>
        <fullName evidence="7">Dual specificity protein kinase shkC</fullName>
    </submittedName>
</protein>
<evidence type="ECO:0000256" key="3">
    <source>
        <dbReference type="PROSITE-ProRule" id="PRU10141"/>
    </source>
</evidence>
<dbReference type="SMART" id="SM00220">
    <property type="entry name" value="S_TKc"/>
    <property type="match status" value="1"/>
</dbReference>
<feature type="coiled-coil region" evidence="4">
    <location>
        <begin position="20"/>
        <end position="47"/>
    </location>
</feature>
<dbReference type="Pfam" id="PF03564">
    <property type="entry name" value="DUF1759"/>
    <property type="match status" value="1"/>
</dbReference>
<dbReference type="Proteomes" id="UP000225706">
    <property type="component" value="Unassembled WGS sequence"/>
</dbReference>
<dbReference type="InterPro" id="IPR051681">
    <property type="entry name" value="Ser/Thr_Kinases-Pseudokinases"/>
</dbReference>
<reference evidence="8" key="1">
    <citation type="journal article" date="2017" name="bioRxiv">
        <title>Comparative analysis of the genomes of Stylophora pistillata and Acropora digitifera provides evidence for extensive differences between species of corals.</title>
        <authorList>
            <person name="Voolstra C.R."/>
            <person name="Li Y."/>
            <person name="Liew Y.J."/>
            <person name="Baumgarten S."/>
            <person name="Zoccola D."/>
            <person name="Flot J.-F."/>
            <person name="Tambutte S."/>
            <person name="Allemand D."/>
            <person name="Aranda M."/>
        </authorList>
    </citation>
    <scope>NUCLEOTIDE SEQUENCE [LARGE SCALE GENOMIC DNA]</scope>
</reference>
<dbReference type="GO" id="GO:0005524">
    <property type="term" value="F:ATP binding"/>
    <property type="evidence" value="ECO:0007669"/>
    <property type="project" value="UniProtKB-UniRule"/>
</dbReference>
<dbReference type="PROSITE" id="PS00108">
    <property type="entry name" value="PROTEIN_KINASE_ST"/>
    <property type="match status" value="1"/>
</dbReference>
<dbReference type="AlphaFoldDB" id="A0A2B4RG26"/>
<feature type="region of interest" description="Disordered" evidence="5">
    <location>
        <begin position="319"/>
        <end position="342"/>
    </location>
</feature>
<dbReference type="PANTHER" id="PTHR44329">
    <property type="entry name" value="SERINE/THREONINE-PROTEIN KINASE TNNI3K-RELATED"/>
    <property type="match status" value="1"/>
</dbReference>
<dbReference type="PROSITE" id="PS00107">
    <property type="entry name" value="PROTEIN_KINASE_ATP"/>
    <property type="match status" value="1"/>
</dbReference>
<dbReference type="InterPro" id="IPR008271">
    <property type="entry name" value="Ser/Thr_kinase_AS"/>
</dbReference>
<keyword evidence="8" id="KW-1185">Reference proteome</keyword>
<evidence type="ECO:0000313" key="8">
    <source>
        <dbReference type="Proteomes" id="UP000225706"/>
    </source>
</evidence>
<evidence type="ECO:0000256" key="2">
    <source>
        <dbReference type="ARBA" id="ARBA00022840"/>
    </source>
</evidence>
<dbReference type="Gene3D" id="1.10.510.10">
    <property type="entry name" value="Transferase(Phosphotransferase) domain 1"/>
    <property type="match status" value="1"/>
</dbReference>
<feature type="compositionally biased region" description="Basic and acidic residues" evidence="5">
    <location>
        <begin position="319"/>
        <end position="335"/>
    </location>
</feature>
<dbReference type="InterPro" id="IPR017441">
    <property type="entry name" value="Protein_kinase_ATP_BS"/>
</dbReference>
<dbReference type="InterPro" id="IPR000719">
    <property type="entry name" value="Prot_kinase_dom"/>
</dbReference>
<dbReference type="GO" id="GO:0097527">
    <property type="term" value="P:necroptotic signaling pathway"/>
    <property type="evidence" value="ECO:0007669"/>
    <property type="project" value="TreeGrafter"/>
</dbReference>
<dbReference type="InterPro" id="IPR011009">
    <property type="entry name" value="Kinase-like_dom_sf"/>
</dbReference>
<dbReference type="OrthoDB" id="5989733at2759"/>
<organism evidence="7 8">
    <name type="scientific">Stylophora pistillata</name>
    <name type="common">Smooth cauliflower coral</name>
    <dbReference type="NCBI Taxonomy" id="50429"/>
    <lineage>
        <taxon>Eukaryota</taxon>
        <taxon>Metazoa</taxon>
        <taxon>Cnidaria</taxon>
        <taxon>Anthozoa</taxon>
        <taxon>Hexacorallia</taxon>
        <taxon>Scleractinia</taxon>
        <taxon>Astrocoeniina</taxon>
        <taxon>Pocilloporidae</taxon>
        <taxon>Stylophora</taxon>
    </lineage>
</organism>
<dbReference type="Gene3D" id="3.30.200.20">
    <property type="entry name" value="Phosphorylase Kinase, domain 1"/>
    <property type="match status" value="1"/>
</dbReference>
<evidence type="ECO:0000256" key="1">
    <source>
        <dbReference type="ARBA" id="ARBA00022741"/>
    </source>
</evidence>
<dbReference type="Pfam" id="PF00069">
    <property type="entry name" value="Pkinase"/>
    <property type="match status" value="1"/>
</dbReference>
<name>A0A2B4RG26_STYPI</name>
<dbReference type="GO" id="GO:0004672">
    <property type="term" value="F:protein kinase activity"/>
    <property type="evidence" value="ECO:0007669"/>
    <property type="project" value="InterPro"/>
</dbReference>
<feature type="coiled-coil region" evidence="4">
    <location>
        <begin position="624"/>
        <end position="669"/>
    </location>
</feature>